<comment type="caution">
    <text evidence="1">The sequence shown here is derived from an EMBL/GenBank/DDBJ whole genome shotgun (WGS) entry which is preliminary data.</text>
</comment>
<protein>
    <submittedName>
        <fullName evidence="1">Uncharacterized protein</fullName>
    </submittedName>
</protein>
<sequence>MLIRCLMSSRFNVYTKVAEQITAAQAIIMNKAHAAAEIDRILACPVYLTLPMDLTTEKISAKRLRVELPQTPP</sequence>
<keyword evidence="2" id="KW-1185">Reference proteome</keyword>
<dbReference type="Proteomes" id="UP001195769">
    <property type="component" value="Unassembled WGS sequence"/>
</dbReference>
<evidence type="ECO:0000313" key="2">
    <source>
        <dbReference type="Proteomes" id="UP001195769"/>
    </source>
</evidence>
<organism evidence="1 2">
    <name type="scientific">Suillus fuscotomentosus</name>
    <dbReference type="NCBI Taxonomy" id="1912939"/>
    <lineage>
        <taxon>Eukaryota</taxon>
        <taxon>Fungi</taxon>
        <taxon>Dikarya</taxon>
        <taxon>Basidiomycota</taxon>
        <taxon>Agaricomycotina</taxon>
        <taxon>Agaricomycetes</taxon>
        <taxon>Agaricomycetidae</taxon>
        <taxon>Boletales</taxon>
        <taxon>Suillineae</taxon>
        <taxon>Suillaceae</taxon>
        <taxon>Suillus</taxon>
    </lineage>
</organism>
<dbReference type="Gene3D" id="3.40.50.970">
    <property type="match status" value="1"/>
</dbReference>
<evidence type="ECO:0000313" key="1">
    <source>
        <dbReference type="EMBL" id="KAG1879952.1"/>
    </source>
</evidence>
<proteinExistence type="predicted"/>
<name>A0AAD4DMH3_9AGAM</name>
<reference evidence="1" key="1">
    <citation type="journal article" date="2020" name="New Phytol.">
        <title>Comparative genomics reveals dynamic genome evolution in host specialist ectomycorrhizal fungi.</title>
        <authorList>
            <person name="Lofgren L.A."/>
            <person name="Nguyen N.H."/>
            <person name="Vilgalys R."/>
            <person name="Ruytinx J."/>
            <person name="Liao H.L."/>
            <person name="Branco S."/>
            <person name="Kuo A."/>
            <person name="LaButti K."/>
            <person name="Lipzen A."/>
            <person name="Andreopoulos W."/>
            <person name="Pangilinan J."/>
            <person name="Riley R."/>
            <person name="Hundley H."/>
            <person name="Na H."/>
            <person name="Barry K."/>
            <person name="Grigoriev I.V."/>
            <person name="Stajich J.E."/>
            <person name="Kennedy P.G."/>
        </authorList>
    </citation>
    <scope>NUCLEOTIDE SEQUENCE</scope>
    <source>
        <strain evidence="1">FC203</strain>
    </source>
</reference>
<dbReference type="GeneID" id="64667641"/>
<dbReference type="EMBL" id="JABBWK010000703">
    <property type="protein sequence ID" value="KAG1879952.1"/>
    <property type="molecule type" value="Genomic_DNA"/>
</dbReference>
<dbReference type="AlphaFoldDB" id="A0AAD4DMH3"/>
<gene>
    <name evidence="1" type="ORF">F5891DRAFT_894239</name>
</gene>
<feature type="non-terminal residue" evidence="1">
    <location>
        <position position="1"/>
    </location>
</feature>
<dbReference type="RefSeq" id="XP_041216061.1">
    <property type="nucleotide sequence ID" value="XM_041373343.1"/>
</dbReference>
<accession>A0AAD4DMH3</accession>